<evidence type="ECO:0000256" key="1">
    <source>
        <dbReference type="SAM" id="MobiDB-lite"/>
    </source>
</evidence>
<protein>
    <recommendedName>
        <fullName evidence="4">Glycerol kinase</fullName>
    </recommendedName>
</protein>
<sequence length="320" mass="35928">MPPSSSATGKRPEPPDTVAGDEDKLSTTALARSLELPVQQLFVTLRDYGWIERRADNWLLTPKGEYEGGSYRDSRRFGRYIVWPSALAKHPLLSAIESNQRITAASLRRFYPALHPRQINRSLAEIGLQQHSILGWELTELGRQWGGQQAESENSGAFYVTWPHEIVDHPVVQRELMRLAAGPPEPPQEAPPAGEGDLFAIRDEERPGARDGCEGIDGHRLETPLEQRVCDWLYLAQLAHAYRRALPCEEPLRADFYLPQGGVYIDCWSENLAAGELSARLRRREVYRELGLRAIEINAGDGDQLDEVLGRGLLAFGIRC</sequence>
<comment type="caution">
    <text evidence="2">The sequence shown here is derived from an EMBL/GenBank/DDBJ whole genome shotgun (WGS) entry which is preliminary data.</text>
</comment>
<name>A0A939DG95_9GAMM</name>
<gene>
    <name evidence="2" type="ORF">JYP50_14160</name>
</gene>
<dbReference type="AlphaFoldDB" id="A0A939DG95"/>
<keyword evidence="3" id="KW-1185">Reference proteome</keyword>
<evidence type="ECO:0000313" key="3">
    <source>
        <dbReference type="Proteomes" id="UP000664303"/>
    </source>
</evidence>
<proteinExistence type="predicted"/>
<evidence type="ECO:0000313" key="2">
    <source>
        <dbReference type="EMBL" id="MBN7797750.1"/>
    </source>
</evidence>
<accession>A0A939DG95</accession>
<feature type="region of interest" description="Disordered" evidence="1">
    <location>
        <begin position="1"/>
        <end position="21"/>
    </location>
</feature>
<organism evidence="2 3">
    <name type="scientific">Parahaliea mediterranea</name>
    <dbReference type="NCBI Taxonomy" id="651086"/>
    <lineage>
        <taxon>Bacteria</taxon>
        <taxon>Pseudomonadati</taxon>
        <taxon>Pseudomonadota</taxon>
        <taxon>Gammaproteobacteria</taxon>
        <taxon>Cellvibrionales</taxon>
        <taxon>Halieaceae</taxon>
        <taxon>Parahaliea</taxon>
    </lineage>
</organism>
<reference evidence="2" key="1">
    <citation type="submission" date="2021-02" db="EMBL/GenBank/DDBJ databases">
        <title>PHA producing bacteria isolated from coastal sediment in Guangdong, Shenzhen.</title>
        <authorList>
            <person name="Zheng W."/>
            <person name="Yu S."/>
            <person name="Huang Y."/>
        </authorList>
    </citation>
    <scope>NUCLEOTIDE SEQUENCE</scope>
    <source>
        <strain evidence="2">TN14-10</strain>
    </source>
</reference>
<dbReference type="Proteomes" id="UP000664303">
    <property type="component" value="Unassembled WGS sequence"/>
</dbReference>
<evidence type="ECO:0008006" key="4">
    <source>
        <dbReference type="Google" id="ProtNLM"/>
    </source>
</evidence>
<dbReference type="EMBL" id="JAFKCZ010000009">
    <property type="protein sequence ID" value="MBN7797750.1"/>
    <property type="molecule type" value="Genomic_DNA"/>
</dbReference>